<reference evidence="2 3" key="1">
    <citation type="journal article" date="2018" name="Evol. Lett.">
        <title>Horizontal gene cluster transfer increased hallucinogenic mushroom diversity.</title>
        <authorList>
            <person name="Reynolds H.T."/>
            <person name="Vijayakumar V."/>
            <person name="Gluck-Thaler E."/>
            <person name="Korotkin H.B."/>
            <person name="Matheny P.B."/>
            <person name="Slot J.C."/>
        </authorList>
    </citation>
    <scope>NUCLEOTIDE SEQUENCE [LARGE SCALE GENOMIC DNA]</scope>
    <source>
        <strain evidence="2 3">2631</strain>
    </source>
</reference>
<proteinExistence type="predicted"/>
<evidence type="ECO:0000313" key="3">
    <source>
        <dbReference type="Proteomes" id="UP000283269"/>
    </source>
</evidence>
<feature type="compositionally biased region" description="Basic and acidic residues" evidence="1">
    <location>
        <begin position="47"/>
        <end position="56"/>
    </location>
</feature>
<feature type="region of interest" description="Disordered" evidence="1">
    <location>
        <begin position="1"/>
        <end position="56"/>
    </location>
</feature>
<evidence type="ECO:0000256" key="1">
    <source>
        <dbReference type="SAM" id="MobiDB-lite"/>
    </source>
</evidence>
<keyword evidence="3" id="KW-1185">Reference proteome</keyword>
<sequence>MNGVNKSRKKKKGRRTHKFKGKKGSDAGQSSKSNKASDISQPVSATKRPEPTTKDKIRAFNSIVSILAQIQQRPPFRDDEMPNKNPPSRGERIRHLLSNAFAHLAAVVNDDVVAATLYTPEKLTVMVWTQFPDDQDEAAQDIQKEPELKVPCIVKAKEPIDYPTTGDSSKQNLLLYLEDFFKKRNAPDEVSHLWVLAKMLTTLRDEPLQLLLFMIYVIAASHPKITERFGTPSSKEYWQCFESVKLEDIHFRDDVVKRDRAPPELENDRNFLITLGEGKIAPDYEEKANVKENHDETSVLTTLWNPVGHDTASQALWKPFKSWQAPISNAEIDVKVVYSPPVSSATIPLEDLLTQPKYIPEAPAAELITNAKLLDFIKTANTLKSQAEQASLFTNNWTEKPAIREARAFIQQVLDETKKEHLADREQRNDRGDPNAMISKLFDEIDSLLSGTAQATNANISIKFAALSSGLKERQAKYNLPFTEKGTFKGALHCEAGLVSILDKTTREHIRARINTLERTNVKKKKKNKHVQHPLLQLLEDSEDFTRVIGVTKRCCPVCRRFLACLSLNGDIVTAKFVTSGFHNTITSCTLPEWTPDMWVDGMNFTFGQILRNELVELVYEVRLRSYRSRRQSWGSGVSVENRDTAVGKIPRLNS</sequence>
<dbReference type="AlphaFoldDB" id="A0A409XBN6"/>
<dbReference type="InParanoid" id="A0A409XBN6"/>
<name>A0A409XBN6_PSICY</name>
<gene>
    <name evidence="2" type="ORF">CVT25_005183</name>
</gene>
<dbReference type="STRING" id="93625.A0A409XBN6"/>
<organism evidence="2 3">
    <name type="scientific">Psilocybe cyanescens</name>
    <dbReference type="NCBI Taxonomy" id="93625"/>
    <lineage>
        <taxon>Eukaryota</taxon>
        <taxon>Fungi</taxon>
        <taxon>Dikarya</taxon>
        <taxon>Basidiomycota</taxon>
        <taxon>Agaricomycotina</taxon>
        <taxon>Agaricomycetes</taxon>
        <taxon>Agaricomycetidae</taxon>
        <taxon>Agaricales</taxon>
        <taxon>Agaricineae</taxon>
        <taxon>Strophariaceae</taxon>
        <taxon>Psilocybe</taxon>
    </lineage>
</organism>
<protein>
    <submittedName>
        <fullName evidence="2">Uncharacterized protein</fullName>
    </submittedName>
</protein>
<dbReference type="Proteomes" id="UP000283269">
    <property type="component" value="Unassembled WGS sequence"/>
</dbReference>
<dbReference type="EMBL" id="NHYD01002137">
    <property type="protein sequence ID" value="PPQ88218.1"/>
    <property type="molecule type" value="Genomic_DNA"/>
</dbReference>
<dbReference type="OrthoDB" id="3070940at2759"/>
<comment type="caution">
    <text evidence="2">The sequence shown here is derived from an EMBL/GenBank/DDBJ whole genome shotgun (WGS) entry which is preliminary data.</text>
</comment>
<accession>A0A409XBN6</accession>
<evidence type="ECO:0000313" key="2">
    <source>
        <dbReference type="EMBL" id="PPQ88218.1"/>
    </source>
</evidence>
<feature type="compositionally biased region" description="Basic residues" evidence="1">
    <location>
        <begin position="1"/>
        <end position="22"/>
    </location>
</feature>
<feature type="compositionally biased region" description="Polar residues" evidence="1">
    <location>
        <begin position="27"/>
        <end position="44"/>
    </location>
</feature>